<dbReference type="PANTHER" id="PTHR13847:SF289">
    <property type="entry name" value="GLYCINE OXIDASE"/>
    <property type="match status" value="1"/>
</dbReference>
<gene>
    <name evidence="7" type="primary">thiO</name>
    <name evidence="7" type="ORF">DLJ74_15125</name>
</gene>
<name>A0A317KWV6_9BACI</name>
<protein>
    <recommendedName>
        <fullName evidence="5">glycine oxidase</fullName>
        <ecNumber evidence="5">1.4.3.19</ecNumber>
    </recommendedName>
</protein>
<dbReference type="EMBL" id="QGTD01000013">
    <property type="protein sequence ID" value="PWU67783.1"/>
    <property type="molecule type" value="Genomic_DNA"/>
</dbReference>
<dbReference type="Gene3D" id="3.50.50.60">
    <property type="entry name" value="FAD/NAD(P)-binding domain"/>
    <property type="match status" value="1"/>
</dbReference>
<comment type="catalytic activity">
    <reaction evidence="4">
        <text>glycine + O2 + H2O = glyoxylate + H2O2 + NH4(+)</text>
        <dbReference type="Rhea" id="RHEA:11532"/>
        <dbReference type="ChEBI" id="CHEBI:15377"/>
        <dbReference type="ChEBI" id="CHEBI:15379"/>
        <dbReference type="ChEBI" id="CHEBI:16240"/>
        <dbReference type="ChEBI" id="CHEBI:28938"/>
        <dbReference type="ChEBI" id="CHEBI:36655"/>
        <dbReference type="ChEBI" id="CHEBI:57305"/>
        <dbReference type="EC" id="1.4.3.19"/>
    </reaction>
</comment>
<dbReference type="Proteomes" id="UP000245624">
    <property type="component" value="Unassembled WGS sequence"/>
</dbReference>
<dbReference type="UniPathway" id="UPA00060"/>
<dbReference type="SUPFAM" id="SSF54373">
    <property type="entry name" value="FAD-linked reductases, C-terminal domain"/>
    <property type="match status" value="1"/>
</dbReference>
<proteinExistence type="predicted"/>
<dbReference type="RefSeq" id="WP_109985092.1">
    <property type="nucleotide sequence ID" value="NZ_QGTD01000013.1"/>
</dbReference>
<dbReference type="InterPro" id="IPR036188">
    <property type="entry name" value="FAD/NAD-bd_sf"/>
</dbReference>
<dbReference type="PANTHER" id="PTHR13847">
    <property type="entry name" value="SARCOSINE DEHYDROGENASE-RELATED"/>
    <property type="match status" value="1"/>
</dbReference>
<reference evidence="7 8" key="1">
    <citation type="submission" date="2018-05" db="EMBL/GenBank/DDBJ databases">
        <title>Genomic analysis of Gracilibacillus dipsosauri DD1 reveals novel features of a salt-tolerant amylase.</title>
        <authorList>
            <person name="Deutch C.E."/>
            <person name="Yang S."/>
        </authorList>
    </citation>
    <scope>NUCLEOTIDE SEQUENCE [LARGE SCALE GENOMIC DNA]</scope>
    <source>
        <strain evidence="7 8">DD1</strain>
    </source>
</reference>
<organism evidence="7 8">
    <name type="scientific">Gracilibacillus dipsosauri</name>
    <dbReference type="NCBI Taxonomy" id="178340"/>
    <lineage>
        <taxon>Bacteria</taxon>
        <taxon>Bacillati</taxon>
        <taxon>Bacillota</taxon>
        <taxon>Bacilli</taxon>
        <taxon>Bacillales</taxon>
        <taxon>Bacillaceae</taxon>
        <taxon>Gracilibacillus</taxon>
    </lineage>
</organism>
<evidence type="ECO:0000256" key="4">
    <source>
        <dbReference type="ARBA" id="ARBA00049872"/>
    </source>
</evidence>
<evidence type="ECO:0000259" key="6">
    <source>
        <dbReference type="Pfam" id="PF01266"/>
    </source>
</evidence>
<evidence type="ECO:0000313" key="8">
    <source>
        <dbReference type="Proteomes" id="UP000245624"/>
    </source>
</evidence>
<dbReference type="InterPro" id="IPR006076">
    <property type="entry name" value="FAD-dep_OxRdtase"/>
</dbReference>
<keyword evidence="2" id="KW-0784">Thiamine biosynthesis</keyword>
<evidence type="ECO:0000256" key="5">
    <source>
        <dbReference type="ARBA" id="ARBA00050018"/>
    </source>
</evidence>
<dbReference type="GO" id="GO:0005737">
    <property type="term" value="C:cytoplasm"/>
    <property type="evidence" value="ECO:0007669"/>
    <property type="project" value="TreeGrafter"/>
</dbReference>
<evidence type="ECO:0000256" key="3">
    <source>
        <dbReference type="ARBA" id="ARBA00023002"/>
    </source>
</evidence>
<dbReference type="GO" id="GO:0043799">
    <property type="term" value="F:glycine oxidase activity"/>
    <property type="evidence" value="ECO:0007669"/>
    <property type="project" value="UniProtKB-EC"/>
</dbReference>
<dbReference type="AlphaFoldDB" id="A0A317KWV6"/>
<comment type="pathway">
    <text evidence="1">Cofactor biosynthesis; thiamine diphosphate biosynthesis.</text>
</comment>
<dbReference type="InterPro" id="IPR012727">
    <property type="entry name" value="Gly_oxidase_ThiO"/>
</dbReference>
<sequence length="374" mass="41385">MNNYDQIIVGAGVIGCSIAYQLTKRGYNVLVLEQNKIGCEASSAAAGMLGAQAEFSEDSPLFRFARDSRSLFPGLATELKDQSDVDIHYMNNGMYKLAFHEKEWQQLEEIARFQVDAGEEAYILGRDEVVKELKNITSHFLTALYLPNDGQVSAPDLTKAFALAARNNGATIKEYTAVTKLLIKDGQVQGVRANQCCYYADQIILATGVGGNHLLPFLTDPYIISPVKGECLSIITEELKVESTIVTNGCYLVPKSKQRIIIGATSMPNDWDKEVRVEGIYQLLTRAQKILPCLKKAKMEGFWSGLRPQSADGFPFLGEVPDIAGLYMANAHFRNGILLSPITGEFMADLIEGKEVKAAYKENFSLHRFQKAFT</sequence>
<evidence type="ECO:0000256" key="2">
    <source>
        <dbReference type="ARBA" id="ARBA00022977"/>
    </source>
</evidence>
<dbReference type="Gene3D" id="3.30.9.10">
    <property type="entry name" value="D-Amino Acid Oxidase, subunit A, domain 2"/>
    <property type="match status" value="1"/>
</dbReference>
<dbReference type="GO" id="GO:0009229">
    <property type="term" value="P:thiamine diphosphate biosynthetic process"/>
    <property type="evidence" value="ECO:0007669"/>
    <property type="project" value="UniProtKB-UniPathway"/>
</dbReference>
<evidence type="ECO:0000256" key="1">
    <source>
        <dbReference type="ARBA" id="ARBA00004948"/>
    </source>
</evidence>
<accession>A0A317KWV6</accession>
<dbReference type="Pfam" id="PF01266">
    <property type="entry name" value="DAO"/>
    <property type="match status" value="1"/>
</dbReference>
<feature type="domain" description="FAD dependent oxidoreductase" evidence="6">
    <location>
        <begin position="7"/>
        <end position="350"/>
    </location>
</feature>
<dbReference type="NCBIfam" id="TIGR02352">
    <property type="entry name" value="thiamin_ThiO"/>
    <property type="match status" value="1"/>
</dbReference>
<dbReference type="GO" id="GO:0009228">
    <property type="term" value="P:thiamine biosynthetic process"/>
    <property type="evidence" value="ECO:0007669"/>
    <property type="project" value="UniProtKB-KW"/>
</dbReference>
<dbReference type="GO" id="GO:0050660">
    <property type="term" value="F:flavin adenine dinucleotide binding"/>
    <property type="evidence" value="ECO:0007669"/>
    <property type="project" value="InterPro"/>
</dbReference>
<dbReference type="OrthoDB" id="9794226at2"/>
<keyword evidence="3" id="KW-0560">Oxidoreductase</keyword>
<keyword evidence="8" id="KW-1185">Reference proteome</keyword>
<evidence type="ECO:0000313" key="7">
    <source>
        <dbReference type="EMBL" id="PWU67783.1"/>
    </source>
</evidence>
<comment type="caution">
    <text evidence="7">The sequence shown here is derived from an EMBL/GenBank/DDBJ whole genome shotgun (WGS) entry which is preliminary data.</text>
</comment>
<dbReference type="SUPFAM" id="SSF51905">
    <property type="entry name" value="FAD/NAD(P)-binding domain"/>
    <property type="match status" value="1"/>
</dbReference>
<dbReference type="EC" id="1.4.3.19" evidence="5"/>